<reference evidence="2 3" key="1">
    <citation type="submission" date="2023-02" db="EMBL/GenBank/DDBJ databases">
        <title>Complete genome sequence of a novel bacterium Oceanimonas sp. NTOU-MSR1 isolated from marine coast sediment.</title>
        <authorList>
            <person name="Yang H.-T."/>
            <person name="Chen Y.-L."/>
            <person name="Ho Y.-N."/>
        </authorList>
    </citation>
    <scope>NUCLEOTIDE SEQUENCE [LARGE SCALE GENOMIC DNA]</scope>
    <source>
        <strain evidence="2 3">NTOU-MSR1</strain>
    </source>
</reference>
<keyword evidence="3" id="KW-1185">Reference proteome</keyword>
<gene>
    <name evidence="2" type="ORF">PU634_00940</name>
</gene>
<name>A0AA50QCA8_9GAMM</name>
<dbReference type="KEGG" id="ope:PU634_00940"/>
<dbReference type="InterPro" id="IPR029021">
    <property type="entry name" value="Prot-tyrosine_phosphatase-like"/>
</dbReference>
<keyword evidence="2" id="KW-0808">Transferase</keyword>
<proteinExistence type="predicted"/>
<accession>A0AA50QCA8</accession>
<dbReference type="Gene3D" id="3.90.190.10">
    <property type="entry name" value="Protein tyrosine phosphatase superfamily"/>
    <property type="match status" value="1"/>
</dbReference>
<evidence type="ECO:0000313" key="3">
    <source>
        <dbReference type="Proteomes" id="UP001223802"/>
    </source>
</evidence>
<dbReference type="RefSeq" id="WP_306762214.1">
    <property type="nucleotide sequence ID" value="NZ_CP118224.1"/>
</dbReference>
<dbReference type="GO" id="GO:0016740">
    <property type="term" value="F:transferase activity"/>
    <property type="evidence" value="ECO:0007669"/>
    <property type="project" value="UniProtKB-KW"/>
</dbReference>
<organism evidence="2 3">
    <name type="scientific">Oceanimonas pelagia</name>
    <dbReference type="NCBI Taxonomy" id="3028314"/>
    <lineage>
        <taxon>Bacteria</taxon>
        <taxon>Pseudomonadati</taxon>
        <taxon>Pseudomonadota</taxon>
        <taxon>Gammaproteobacteria</taxon>
        <taxon>Aeromonadales</taxon>
        <taxon>Aeromonadaceae</taxon>
        <taxon>Oceanimonas</taxon>
    </lineage>
</organism>
<dbReference type="Pfam" id="PF04273">
    <property type="entry name" value="BLH_phosphatase"/>
    <property type="match status" value="1"/>
</dbReference>
<dbReference type="GO" id="GO:0016787">
    <property type="term" value="F:hydrolase activity"/>
    <property type="evidence" value="ECO:0007669"/>
    <property type="project" value="InterPro"/>
</dbReference>
<dbReference type="NCBIfam" id="TIGR01244">
    <property type="entry name" value="TIGR01244 family sulfur transferase"/>
    <property type="match status" value="1"/>
</dbReference>
<feature type="domain" description="Beta-lactamase hydrolase-like protein phosphatase-like" evidence="1">
    <location>
        <begin position="2"/>
        <end position="110"/>
    </location>
</feature>
<protein>
    <submittedName>
        <fullName evidence="2">TIGR01244 family sulfur transferase</fullName>
    </submittedName>
</protein>
<sequence>MDIRQVTPDFAVADQVTAGDLARLKALGYHTLICNRPDGESAGQPAAETLAGQARALGFAWEWIPISSGDFTDEAINGFAAALEHHQGPVLAFCRTGTRSITLWALSQAARQPAEALLQQCAAAGYDLSARKEQLVARRQD</sequence>
<dbReference type="AlphaFoldDB" id="A0AA50QCA8"/>
<dbReference type="InterPro" id="IPR005939">
    <property type="entry name" value="BLH_phosphatase-like"/>
</dbReference>
<evidence type="ECO:0000259" key="1">
    <source>
        <dbReference type="Pfam" id="PF04273"/>
    </source>
</evidence>
<dbReference type="Proteomes" id="UP001223802">
    <property type="component" value="Chromosome"/>
</dbReference>
<evidence type="ECO:0000313" key="2">
    <source>
        <dbReference type="EMBL" id="WMC10959.1"/>
    </source>
</evidence>
<dbReference type="SUPFAM" id="SSF52799">
    <property type="entry name" value="(Phosphotyrosine protein) phosphatases II"/>
    <property type="match status" value="1"/>
</dbReference>
<dbReference type="EMBL" id="CP118224">
    <property type="protein sequence ID" value="WMC10959.1"/>
    <property type="molecule type" value="Genomic_DNA"/>
</dbReference>